<feature type="region of interest" description="Disordered" evidence="1">
    <location>
        <begin position="84"/>
        <end position="105"/>
    </location>
</feature>
<feature type="region of interest" description="Disordered" evidence="1">
    <location>
        <begin position="1"/>
        <end position="20"/>
    </location>
</feature>
<name>B4GPS4_DROPE</name>
<dbReference type="eggNOG" id="ENOG502R6Q8">
    <property type="taxonomic scope" value="Eukaryota"/>
</dbReference>
<feature type="compositionally biased region" description="Polar residues" evidence="1">
    <location>
        <begin position="88"/>
        <end position="105"/>
    </location>
</feature>
<dbReference type="EMBL" id="CH479187">
    <property type="protein sequence ID" value="EDW39596.1"/>
    <property type="molecule type" value="Genomic_DNA"/>
</dbReference>
<evidence type="ECO:0000313" key="2">
    <source>
        <dbReference type="EMBL" id="EDW39596.1"/>
    </source>
</evidence>
<accession>B4GPS4</accession>
<dbReference type="AlphaFoldDB" id="B4GPS4"/>
<feature type="region of interest" description="Disordered" evidence="1">
    <location>
        <begin position="27"/>
        <end position="67"/>
    </location>
</feature>
<dbReference type="OMA" id="LNNCEAG"/>
<proteinExistence type="predicted"/>
<dbReference type="Proteomes" id="UP000008744">
    <property type="component" value="Unassembled WGS sequence"/>
</dbReference>
<organism evidence="3">
    <name type="scientific">Drosophila persimilis</name>
    <name type="common">Fruit fly</name>
    <dbReference type="NCBI Taxonomy" id="7234"/>
    <lineage>
        <taxon>Eukaryota</taxon>
        <taxon>Metazoa</taxon>
        <taxon>Ecdysozoa</taxon>
        <taxon>Arthropoda</taxon>
        <taxon>Hexapoda</taxon>
        <taxon>Insecta</taxon>
        <taxon>Pterygota</taxon>
        <taxon>Neoptera</taxon>
        <taxon>Endopterygota</taxon>
        <taxon>Diptera</taxon>
        <taxon>Brachycera</taxon>
        <taxon>Muscomorpha</taxon>
        <taxon>Ephydroidea</taxon>
        <taxon>Drosophilidae</taxon>
        <taxon>Drosophila</taxon>
        <taxon>Sophophora</taxon>
    </lineage>
</organism>
<reference evidence="2 3" key="1">
    <citation type="journal article" date="2007" name="Nature">
        <title>Evolution of genes and genomes on the Drosophila phylogeny.</title>
        <authorList>
            <consortium name="Drosophila 12 Genomes Consortium"/>
            <person name="Clark A.G."/>
            <person name="Eisen M.B."/>
            <person name="Smith D.R."/>
            <person name="Bergman C.M."/>
            <person name="Oliver B."/>
            <person name="Markow T.A."/>
            <person name="Kaufman T.C."/>
            <person name="Kellis M."/>
            <person name="Gelbart W."/>
            <person name="Iyer V.N."/>
            <person name="Pollard D.A."/>
            <person name="Sackton T.B."/>
            <person name="Larracuente A.M."/>
            <person name="Singh N.D."/>
            <person name="Abad J.P."/>
            <person name="Abt D.N."/>
            <person name="Adryan B."/>
            <person name="Aguade M."/>
            <person name="Akashi H."/>
            <person name="Anderson W.W."/>
            <person name="Aquadro C.F."/>
            <person name="Ardell D.H."/>
            <person name="Arguello R."/>
            <person name="Artieri C.G."/>
            <person name="Barbash D.A."/>
            <person name="Barker D."/>
            <person name="Barsanti P."/>
            <person name="Batterham P."/>
            <person name="Batzoglou S."/>
            <person name="Begun D."/>
            <person name="Bhutkar A."/>
            <person name="Blanco E."/>
            <person name="Bosak S.A."/>
            <person name="Bradley R.K."/>
            <person name="Brand A.D."/>
            <person name="Brent M.R."/>
            <person name="Brooks A.N."/>
            <person name="Brown R.H."/>
            <person name="Butlin R.K."/>
            <person name="Caggese C."/>
            <person name="Calvi B.R."/>
            <person name="Bernardo de Carvalho A."/>
            <person name="Caspi A."/>
            <person name="Castrezana S."/>
            <person name="Celniker S.E."/>
            <person name="Chang J.L."/>
            <person name="Chapple C."/>
            <person name="Chatterji S."/>
            <person name="Chinwalla A."/>
            <person name="Civetta A."/>
            <person name="Clifton S.W."/>
            <person name="Comeron J.M."/>
            <person name="Costello J.C."/>
            <person name="Coyne J.A."/>
            <person name="Daub J."/>
            <person name="David R.G."/>
            <person name="Delcher A.L."/>
            <person name="Delehaunty K."/>
            <person name="Do C.B."/>
            <person name="Ebling H."/>
            <person name="Edwards K."/>
            <person name="Eickbush T."/>
            <person name="Evans J.D."/>
            <person name="Filipski A."/>
            <person name="Findeiss S."/>
            <person name="Freyhult E."/>
            <person name="Fulton L."/>
            <person name="Fulton R."/>
            <person name="Garcia A.C."/>
            <person name="Gardiner A."/>
            <person name="Garfield D.A."/>
            <person name="Garvin B.E."/>
            <person name="Gibson G."/>
            <person name="Gilbert D."/>
            <person name="Gnerre S."/>
            <person name="Godfrey J."/>
            <person name="Good R."/>
            <person name="Gotea V."/>
            <person name="Gravely B."/>
            <person name="Greenberg A.J."/>
            <person name="Griffiths-Jones S."/>
            <person name="Gross S."/>
            <person name="Guigo R."/>
            <person name="Gustafson E.A."/>
            <person name="Haerty W."/>
            <person name="Hahn M.W."/>
            <person name="Halligan D.L."/>
            <person name="Halpern A.L."/>
            <person name="Halter G.M."/>
            <person name="Han M.V."/>
            <person name="Heger A."/>
            <person name="Hillier L."/>
            <person name="Hinrichs A.S."/>
            <person name="Holmes I."/>
            <person name="Hoskins R.A."/>
            <person name="Hubisz M.J."/>
            <person name="Hultmark D."/>
            <person name="Huntley M.A."/>
            <person name="Jaffe D.B."/>
            <person name="Jagadeeshan S."/>
            <person name="Jeck W.R."/>
            <person name="Johnson J."/>
            <person name="Jones C.D."/>
            <person name="Jordan W.C."/>
            <person name="Karpen G.H."/>
            <person name="Kataoka E."/>
            <person name="Keightley P.D."/>
            <person name="Kheradpour P."/>
            <person name="Kirkness E.F."/>
            <person name="Koerich L.B."/>
            <person name="Kristiansen K."/>
            <person name="Kudrna D."/>
            <person name="Kulathinal R.J."/>
            <person name="Kumar S."/>
            <person name="Kwok R."/>
            <person name="Lander E."/>
            <person name="Langley C.H."/>
            <person name="Lapoint R."/>
            <person name="Lazzaro B.P."/>
            <person name="Lee S.J."/>
            <person name="Levesque L."/>
            <person name="Li R."/>
            <person name="Lin C.F."/>
            <person name="Lin M.F."/>
            <person name="Lindblad-Toh K."/>
            <person name="Llopart A."/>
            <person name="Long M."/>
            <person name="Low L."/>
            <person name="Lozovsky E."/>
            <person name="Lu J."/>
            <person name="Luo M."/>
            <person name="Machado C.A."/>
            <person name="Makalowski W."/>
            <person name="Marzo M."/>
            <person name="Matsuda M."/>
            <person name="Matzkin L."/>
            <person name="McAllister B."/>
            <person name="McBride C.S."/>
            <person name="McKernan B."/>
            <person name="McKernan K."/>
            <person name="Mendez-Lago M."/>
            <person name="Minx P."/>
            <person name="Mollenhauer M.U."/>
            <person name="Montooth K."/>
            <person name="Mount S.M."/>
            <person name="Mu X."/>
            <person name="Myers E."/>
            <person name="Negre B."/>
            <person name="Newfeld S."/>
            <person name="Nielsen R."/>
            <person name="Noor M.A."/>
            <person name="O'Grady P."/>
            <person name="Pachter L."/>
            <person name="Papaceit M."/>
            <person name="Parisi M.J."/>
            <person name="Parisi M."/>
            <person name="Parts L."/>
            <person name="Pedersen J.S."/>
            <person name="Pesole G."/>
            <person name="Phillippy A.M."/>
            <person name="Ponting C.P."/>
            <person name="Pop M."/>
            <person name="Porcelli D."/>
            <person name="Powell J.R."/>
            <person name="Prohaska S."/>
            <person name="Pruitt K."/>
            <person name="Puig M."/>
            <person name="Quesneville H."/>
            <person name="Ram K.R."/>
            <person name="Rand D."/>
            <person name="Rasmussen M.D."/>
            <person name="Reed L.K."/>
            <person name="Reenan R."/>
            <person name="Reily A."/>
            <person name="Remington K.A."/>
            <person name="Rieger T.T."/>
            <person name="Ritchie M.G."/>
            <person name="Robin C."/>
            <person name="Rogers Y.H."/>
            <person name="Rohde C."/>
            <person name="Rozas J."/>
            <person name="Rubenfield M.J."/>
            <person name="Ruiz A."/>
            <person name="Russo S."/>
            <person name="Salzberg S.L."/>
            <person name="Sanchez-Gracia A."/>
            <person name="Saranga D.J."/>
            <person name="Sato H."/>
            <person name="Schaeffer S.W."/>
            <person name="Schatz M.C."/>
            <person name="Schlenke T."/>
            <person name="Schwartz R."/>
            <person name="Segarra C."/>
            <person name="Singh R.S."/>
            <person name="Sirot L."/>
            <person name="Sirota M."/>
            <person name="Sisneros N.B."/>
            <person name="Smith C.D."/>
            <person name="Smith T.F."/>
            <person name="Spieth J."/>
            <person name="Stage D.E."/>
            <person name="Stark A."/>
            <person name="Stephan W."/>
            <person name="Strausberg R.L."/>
            <person name="Strempel S."/>
            <person name="Sturgill D."/>
            <person name="Sutton G."/>
            <person name="Sutton G.G."/>
            <person name="Tao W."/>
            <person name="Teichmann S."/>
            <person name="Tobari Y.N."/>
            <person name="Tomimura Y."/>
            <person name="Tsolas J.M."/>
            <person name="Valente V.L."/>
            <person name="Venter E."/>
            <person name="Venter J.C."/>
            <person name="Vicario S."/>
            <person name="Vieira F.G."/>
            <person name="Vilella A.J."/>
            <person name="Villasante A."/>
            <person name="Walenz B."/>
            <person name="Wang J."/>
            <person name="Wasserman M."/>
            <person name="Watts T."/>
            <person name="Wilson D."/>
            <person name="Wilson R.K."/>
            <person name="Wing R.A."/>
            <person name="Wolfner M.F."/>
            <person name="Wong A."/>
            <person name="Wong G.K."/>
            <person name="Wu C.I."/>
            <person name="Wu G."/>
            <person name="Yamamoto D."/>
            <person name="Yang H.P."/>
            <person name="Yang S.P."/>
            <person name="Yorke J.A."/>
            <person name="Yoshida K."/>
            <person name="Zdobnov E."/>
            <person name="Zhang P."/>
            <person name="Zhang Y."/>
            <person name="Zimin A.V."/>
            <person name="Baldwin J."/>
            <person name="Abdouelleil A."/>
            <person name="Abdulkadir J."/>
            <person name="Abebe A."/>
            <person name="Abera B."/>
            <person name="Abreu J."/>
            <person name="Acer S.C."/>
            <person name="Aftuck L."/>
            <person name="Alexander A."/>
            <person name="An P."/>
            <person name="Anderson E."/>
            <person name="Anderson S."/>
            <person name="Arachi H."/>
            <person name="Azer M."/>
            <person name="Bachantsang P."/>
            <person name="Barry A."/>
            <person name="Bayul T."/>
            <person name="Berlin A."/>
            <person name="Bessette D."/>
            <person name="Bloom T."/>
            <person name="Blye J."/>
            <person name="Boguslavskiy L."/>
            <person name="Bonnet C."/>
            <person name="Boukhgalter B."/>
            <person name="Bourzgui I."/>
            <person name="Brown A."/>
            <person name="Cahill P."/>
            <person name="Channer S."/>
            <person name="Cheshatsang Y."/>
            <person name="Chuda L."/>
            <person name="Citroen M."/>
            <person name="Collymore A."/>
            <person name="Cooke P."/>
            <person name="Costello M."/>
            <person name="D'Aco K."/>
            <person name="Daza R."/>
            <person name="De Haan G."/>
            <person name="DeGray S."/>
            <person name="DeMaso C."/>
            <person name="Dhargay N."/>
            <person name="Dooley K."/>
            <person name="Dooley E."/>
            <person name="Doricent M."/>
            <person name="Dorje P."/>
            <person name="Dorjee K."/>
            <person name="Dupes A."/>
            <person name="Elong R."/>
            <person name="Falk J."/>
            <person name="Farina A."/>
            <person name="Faro S."/>
            <person name="Ferguson D."/>
            <person name="Fisher S."/>
            <person name="Foley C.D."/>
            <person name="Franke A."/>
            <person name="Friedrich D."/>
            <person name="Gadbois L."/>
            <person name="Gearin G."/>
            <person name="Gearin C.R."/>
            <person name="Giannoukos G."/>
            <person name="Goode T."/>
            <person name="Graham J."/>
            <person name="Grandbois E."/>
            <person name="Grewal S."/>
            <person name="Gyaltsen K."/>
            <person name="Hafez N."/>
            <person name="Hagos B."/>
            <person name="Hall J."/>
            <person name="Henson C."/>
            <person name="Hollinger A."/>
            <person name="Honan T."/>
            <person name="Huard M.D."/>
            <person name="Hughes L."/>
            <person name="Hurhula B."/>
            <person name="Husby M.E."/>
            <person name="Kamat A."/>
            <person name="Kanga B."/>
            <person name="Kashin S."/>
            <person name="Khazanovich D."/>
            <person name="Kisner P."/>
            <person name="Lance K."/>
            <person name="Lara M."/>
            <person name="Lee W."/>
            <person name="Lennon N."/>
            <person name="Letendre F."/>
            <person name="LeVine R."/>
            <person name="Lipovsky A."/>
            <person name="Liu X."/>
            <person name="Liu J."/>
            <person name="Liu S."/>
            <person name="Lokyitsang T."/>
            <person name="Lokyitsang Y."/>
            <person name="Lubonja R."/>
            <person name="Lui A."/>
            <person name="MacDonald P."/>
            <person name="Magnisalis V."/>
            <person name="Maru K."/>
            <person name="Matthews C."/>
            <person name="McCusker W."/>
            <person name="McDonough S."/>
            <person name="Mehta T."/>
            <person name="Meldrim J."/>
            <person name="Meneus L."/>
            <person name="Mihai O."/>
            <person name="Mihalev A."/>
            <person name="Mihova T."/>
            <person name="Mittelman R."/>
            <person name="Mlenga V."/>
            <person name="Montmayeur A."/>
            <person name="Mulrain L."/>
            <person name="Navidi A."/>
            <person name="Naylor J."/>
            <person name="Negash T."/>
            <person name="Nguyen T."/>
            <person name="Nguyen N."/>
            <person name="Nicol R."/>
            <person name="Norbu C."/>
            <person name="Norbu N."/>
            <person name="Novod N."/>
            <person name="O'Neill B."/>
            <person name="Osman S."/>
            <person name="Markiewicz E."/>
            <person name="Oyono O.L."/>
            <person name="Patti C."/>
            <person name="Phunkhang P."/>
            <person name="Pierre F."/>
            <person name="Priest M."/>
            <person name="Raghuraman S."/>
            <person name="Rege F."/>
            <person name="Reyes R."/>
            <person name="Rise C."/>
            <person name="Rogov P."/>
            <person name="Ross K."/>
            <person name="Ryan E."/>
            <person name="Settipalli S."/>
            <person name="Shea T."/>
            <person name="Sherpa N."/>
            <person name="Shi L."/>
            <person name="Shih D."/>
            <person name="Sparrow T."/>
            <person name="Spaulding J."/>
            <person name="Stalker J."/>
            <person name="Stange-Thomann N."/>
            <person name="Stavropoulos S."/>
            <person name="Stone C."/>
            <person name="Strader C."/>
            <person name="Tesfaye S."/>
            <person name="Thomson T."/>
            <person name="Thoulutsang Y."/>
            <person name="Thoulutsang D."/>
            <person name="Topham K."/>
            <person name="Topping I."/>
            <person name="Tsamla T."/>
            <person name="Vassiliev H."/>
            <person name="Vo A."/>
            <person name="Wangchuk T."/>
            <person name="Wangdi T."/>
            <person name="Weiand M."/>
            <person name="Wilkinson J."/>
            <person name="Wilson A."/>
            <person name="Yadav S."/>
            <person name="Young G."/>
            <person name="Yu Q."/>
            <person name="Zembek L."/>
            <person name="Zhong D."/>
            <person name="Zimmer A."/>
            <person name="Zwirko Z."/>
            <person name="Jaffe D.B."/>
            <person name="Alvarez P."/>
            <person name="Brockman W."/>
            <person name="Butler J."/>
            <person name="Chin C."/>
            <person name="Gnerre S."/>
            <person name="Grabherr M."/>
            <person name="Kleber M."/>
            <person name="Mauceli E."/>
            <person name="MacCallum I."/>
        </authorList>
    </citation>
    <scope>NUCLEOTIDE SEQUENCE [LARGE SCALE GENOMIC DNA]</scope>
    <source>
        <strain evidence="3">MSH-3 / Tucson 14011-0111.49</strain>
    </source>
</reference>
<dbReference type="STRING" id="7234.B4GPS4"/>
<dbReference type="HOGENOM" id="CLU_1476652_0_0_1"/>
<evidence type="ECO:0000313" key="3">
    <source>
        <dbReference type="Proteomes" id="UP000008744"/>
    </source>
</evidence>
<gene>
    <name evidence="2" type="primary">Dper\GL15245</name>
    <name evidence="2" type="ORF">Dper_GL15245</name>
</gene>
<dbReference type="PhylomeDB" id="B4GPS4"/>
<dbReference type="OrthoDB" id="189220at2759"/>
<feature type="compositionally biased region" description="Basic and acidic residues" evidence="1">
    <location>
        <begin position="51"/>
        <end position="63"/>
    </location>
</feature>
<protein>
    <submittedName>
        <fullName evidence="2">GL15245</fullName>
    </submittedName>
</protein>
<evidence type="ECO:0000256" key="1">
    <source>
        <dbReference type="SAM" id="MobiDB-lite"/>
    </source>
</evidence>
<keyword evidence="3" id="KW-1185">Reference proteome</keyword>
<feature type="compositionally biased region" description="Low complexity" evidence="1">
    <location>
        <begin position="29"/>
        <end position="45"/>
    </location>
</feature>
<sequence>MGDTIDEAPTPTRRDKPQSLNISQEEALAAAAATSSSIPIPASRSPRSKMRLAERDQKREHSADGLGSAVGCREEFVGLEAAPRRESLNSCEAGSPGSALSTSFGKSAVGRLNSSRYSSGVTGSVSGSLLGSLVGGGTTTRKCVLTLDGYSYVIANKQPSTQPHSQTLDLELELEKSVKSDAD</sequence>